<dbReference type="Pfam" id="PF01844">
    <property type="entry name" value="HNH"/>
    <property type="match status" value="1"/>
</dbReference>
<accession>A0A8J3IEB7</accession>
<dbReference type="Pfam" id="PF00078">
    <property type="entry name" value="RVT_1"/>
    <property type="match status" value="1"/>
</dbReference>
<gene>
    <name evidence="2" type="ORF">KSX_85970</name>
</gene>
<name>A0A8J3IEB7_9CHLR</name>
<dbReference type="EMBL" id="BNJF01000008">
    <property type="protein sequence ID" value="GHO50434.1"/>
    <property type="molecule type" value="Genomic_DNA"/>
</dbReference>
<dbReference type="Proteomes" id="UP000612362">
    <property type="component" value="Unassembled WGS sequence"/>
</dbReference>
<dbReference type="InterPro" id="IPR043128">
    <property type="entry name" value="Rev_trsase/Diguanyl_cyclase"/>
</dbReference>
<keyword evidence="3" id="KW-1185">Reference proteome</keyword>
<dbReference type="Gene3D" id="3.30.70.270">
    <property type="match status" value="1"/>
</dbReference>
<dbReference type="CDD" id="cd01651">
    <property type="entry name" value="RT_G2_intron"/>
    <property type="match status" value="1"/>
</dbReference>
<dbReference type="GO" id="GO:0003964">
    <property type="term" value="F:RNA-directed DNA polymerase activity"/>
    <property type="evidence" value="ECO:0007669"/>
    <property type="project" value="UniProtKB-KW"/>
</dbReference>
<proteinExistence type="predicted"/>
<dbReference type="Gene3D" id="1.10.30.50">
    <property type="match status" value="1"/>
</dbReference>
<dbReference type="InterPro" id="IPR043502">
    <property type="entry name" value="DNA/RNA_pol_sf"/>
</dbReference>
<evidence type="ECO:0000313" key="2">
    <source>
        <dbReference type="EMBL" id="GHO50434.1"/>
    </source>
</evidence>
<dbReference type="InterPro" id="IPR003615">
    <property type="entry name" value="HNH_nuc"/>
</dbReference>
<dbReference type="InterPro" id="IPR051083">
    <property type="entry name" value="GrpII_Intron_Splice-Mob/Def"/>
</dbReference>
<dbReference type="PANTHER" id="PTHR34047">
    <property type="entry name" value="NUCLEAR INTRON MATURASE 1, MITOCHONDRIAL-RELATED"/>
    <property type="match status" value="1"/>
</dbReference>
<dbReference type="InterPro" id="IPR000477">
    <property type="entry name" value="RT_dom"/>
</dbReference>
<keyword evidence="2" id="KW-0548">Nucleotidyltransferase</keyword>
<keyword evidence="2" id="KW-0808">Transferase</keyword>
<keyword evidence="2" id="KW-0695">RNA-directed DNA polymerase</keyword>
<dbReference type="SMART" id="SM00507">
    <property type="entry name" value="HNHc"/>
    <property type="match status" value="1"/>
</dbReference>
<evidence type="ECO:0000313" key="3">
    <source>
        <dbReference type="Proteomes" id="UP000612362"/>
    </source>
</evidence>
<dbReference type="SUPFAM" id="SSF56672">
    <property type="entry name" value="DNA/RNA polymerases"/>
    <property type="match status" value="1"/>
</dbReference>
<dbReference type="InterPro" id="IPR002711">
    <property type="entry name" value="HNH"/>
</dbReference>
<protein>
    <submittedName>
        <fullName evidence="2">Group II intron reverse transcriptase/maturase</fullName>
    </submittedName>
</protein>
<feature type="domain" description="Reverse transcriptase" evidence="1">
    <location>
        <begin position="1"/>
        <end position="207"/>
    </location>
</feature>
<dbReference type="PANTHER" id="PTHR34047:SF10">
    <property type="entry name" value="GROUP II INTRON-ASSOCIATED OPEN READING FRAME"/>
    <property type="match status" value="1"/>
</dbReference>
<organism evidence="2 3">
    <name type="scientific">Ktedonospora formicarum</name>
    <dbReference type="NCBI Taxonomy" id="2778364"/>
    <lineage>
        <taxon>Bacteria</taxon>
        <taxon>Bacillati</taxon>
        <taxon>Chloroflexota</taxon>
        <taxon>Ktedonobacteria</taxon>
        <taxon>Ktedonobacterales</taxon>
        <taxon>Ktedonobacteraceae</taxon>
        <taxon>Ktedonospora</taxon>
    </lineage>
</organism>
<dbReference type="GO" id="GO:0004519">
    <property type="term" value="F:endonuclease activity"/>
    <property type="evidence" value="ECO:0007669"/>
    <property type="project" value="InterPro"/>
</dbReference>
<dbReference type="AlphaFoldDB" id="A0A8J3IEB7"/>
<dbReference type="Pfam" id="PF08388">
    <property type="entry name" value="GIIM"/>
    <property type="match status" value="1"/>
</dbReference>
<dbReference type="CDD" id="cd00085">
    <property type="entry name" value="HNHc"/>
    <property type="match status" value="1"/>
</dbReference>
<sequence length="470" mass="53721">MGIPVMIERARQHLAKLALEPEWEARFEPNSYGFRPGRSCHDALEAIFNAIKQKEKYVLDADLKGAFDNINHQKLLDKLKTYPAMKRTIQAWLKAGAIDKEAFEETRSGTPQGGTISPLLMNVALHGMETTVMEAFRTKEGKPQFVRYADDLVVFHATEEGVKRARAVLETWLMDIGLELKPSKTKIAHTFTPYEGNAGFDFLGFTVRQFPVGKTHTGKNTYGKPLGFKTIISPSKEAIKGHMEDIGEKIRKLRSATQEQLIGTLNPIIRGWANYYRTVVAAKTFSLCDHLTYQQLRRWAYRRHPTKGRQWIVRKYWKMEKGASWIFQDQEEHVLRRHNARPIQRHTKVRGTASPYDGNLLYWSTRLKKHAMLSGTLSKLLQKQQGKCRWCELLFKDEDHIEIDHMVPKSAGGGDELSNKCALHRHCHDQRHAQHSETGVHDKSHIIEEPDDAKVTCPVLKPSVGGDFHA</sequence>
<comment type="caution">
    <text evidence="2">The sequence shown here is derived from an EMBL/GenBank/DDBJ whole genome shotgun (WGS) entry which is preliminary data.</text>
</comment>
<dbReference type="GO" id="GO:0008270">
    <property type="term" value="F:zinc ion binding"/>
    <property type="evidence" value="ECO:0007669"/>
    <property type="project" value="InterPro"/>
</dbReference>
<evidence type="ECO:0000259" key="1">
    <source>
        <dbReference type="PROSITE" id="PS50878"/>
    </source>
</evidence>
<dbReference type="PROSITE" id="PS50878">
    <property type="entry name" value="RT_POL"/>
    <property type="match status" value="1"/>
</dbReference>
<reference evidence="2" key="1">
    <citation type="submission" date="2020-10" db="EMBL/GenBank/DDBJ databases">
        <title>Taxonomic study of unclassified bacteria belonging to the class Ktedonobacteria.</title>
        <authorList>
            <person name="Yabe S."/>
            <person name="Wang C.M."/>
            <person name="Zheng Y."/>
            <person name="Sakai Y."/>
            <person name="Cavaletti L."/>
            <person name="Monciardini P."/>
            <person name="Donadio S."/>
        </authorList>
    </citation>
    <scope>NUCLEOTIDE SEQUENCE</scope>
    <source>
        <strain evidence="2">SOSP1-1</strain>
    </source>
</reference>
<dbReference type="InterPro" id="IPR013597">
    <property type="entry name" value="Mat_intron_G2"/>
</dbReference>
<dbReference type="GO" id="GO:0003676">
    <property type="term" value="F:nucleic acid binding"/>
    <property type="evidence" value="ECO:0007669"/>
    <property type="project" value="InterPro"/>
</dbReference>